<dbReference type="EMBL" id="AWSC01000061">
    <property type="protein sequence ID" value="ERH14800.1"/>
    <property type="molecule type" value="Genomic_DNA"/>
</dbReference>
<feature type="domain" description="Rv2525c-like glycoside hydrolase-like" evidence="3">
    <location>
        <begin position="318"/>
        <end position="482"/>
    </location>
</feature>
<organism evidence="4 5">
    <name type="scientific">Actinomyces graevenitzii F0530</name>
    <dbReference type="NCBI Taxonomy" id="1321817"/>
    <lineage>
        <taxon>Bacteria</taxon>
        <taxon>Bacillati</taxon>
        <taxon>Actinomycetota</taxon>
        <taxon>Actinomycetes</taxon>
        <taxon>Actinomycetales</taxon>
        <taxon>Actinomycetaceae</taxon>
        <taxon>Actinomyces</taxon>
    </lineage>
</organism>
<dbReference type="Gene3D" id="3.20.20.80">
    <property type="entry name" value="Glycosidases"/>
    <property type="match status" value="1"/>
</dbReference>
<dbReference type="Gene3D" id="1.10.101.10">
    <property type="entry name" value="PGBD-like superfamily/PGBD"/>
    <property type="match status" value="1"/>
</dbReference>
<sequence>MAVVHSPITDKGRTFVVDEMVYKTQQWLNATYRGKTGFGSVAETGATGWDTINGLIRALQIELGITATANNFGPGTQSRFTSRWPNGLSKNSAESNVHGIIQGALWCKGYPAEYGGITRKFTDNVASSVAKLKRDIGLPDSSSTIDVELMMALLSMKQFRLLSDYGGKASIRSIQQSINRNHRAYTGILPTDGLYGREMNTGLIQVLQKLEGFSPSQATGNFGRGTRARLQTISSGSGNWAWLASAALVCNGQASTVTSSWNSAMASQVRSFQARYALPVAGVVDPTTWMSLLTSKGDPDRACVACDTRFEITDELAQHLKADGYKIVGRYLTEPGQDGLAESKYFKAIRTGELRRIVSHGLQYFPIFQEYSTKLSHFSTDNGHRHAKQAQAAAQRLGIPQTVIYFAVDYDATDPEVTSTILPYFEAVKQSLGGGYKVGIYASRNICARVVKAGYAVAPFVSDMSTGFSGNLGFPIPDGWVFDQFDEIHGYHGKWDLDRVAFSGRIGAVGSVQKSSQPSKPSQPYTPPPVPSLNGLDTFESEVLPLLTELESAAGKYRESSPDPMKRHRPEAVLELVLSYLAMVYLQHRKFALAAGAWTPTDFHDYLRKNHGELVSNLDRFIGVQRIEFTDSHHRGKNDLAHMAYTLFCYRYISPSPDSWTGWGGDLATGMADLHSLMVNHPTLDRQLAANALIGSDPSEVDTYLTQNGVDAQKLQVNCNFTDMCDDADAILLRDMLLENPPADLHALSDAMIYYYGEIIDQNRYSAYEADGLDYSSQTALAASIWNAMNSFSTHIWWAGLLELAGDSTEEERQACCNALAGYLLARSR</sequence>
<dbReference type="InterPro" id="IPR015020">
    <property type="entry name" value="Rv2525c-like_Glyco_Hydro-like"/>
</dbReference>
<dbReference type="SUPFAM" id="SSF51445">
    <property type="entry name" value="(Trans)glycosidases"/>
    <property type="match status" value="1"/>
</dbReference>
<dbReference type="Pfam" id="PF08924">
    <property type="entry name" value="Rv2525c_GlyHyd-like"/>
    <property type="match status" value="1"/>
</dbReference>
<feature type="domain" description="Peptidoglycan binding-like" evidence="2">
    <location>
        <begin position="248"/>
        <end position="291"/>
    </location>
</feature>
<dbReference type="Proteomes" id="UP000016481">
    <property type="component" value="Unassembled WGS sequence"/>
</dbReference>
<dbReference type="SUPFAM" id="SSF47090">
    <property type="entry name" value="PGBD-like"/>
    <property type="match status" value="1"/>
</dbReference>
<evidence type="ECO:0000259" key="3">
    <source>
        <dbReference type="Pfam" id="PF08924"/>
    </source>
</evidence>
<proteinExistence type="predicted"/>
<dbReference type="AlphaFoldDB" id="U1PDT9"/>
<evidence type="ECO:0000259" key="2">
    <source>
        <dbReference type="Pfam" id="PF01471"/>
    </source>
</evidence>
<reference evidence="4 5" key="1">
    <citation type="submission" date="2013-08" db="EMBL/GenBank/DDBJ databases">
        <authorList>
            <person name="Weinstock G."/>
            <person name="Sodergren E."/>
            <person name="Wylie T."/>
            <person name="Fulton L."/>
            <person name="Fulton R."/>
            <person name="Fronick C."/>
            <person name="O'Laughlin M."/>
            <person name="Godfrey J."/>
            <person name="Miner T."/>
            <person name="Herter B."/>
            <person name="Appelbaum E."/>
            <person name="Cordes M."/>
            <person name="Lek S."/>
            <person name="Wollam A."/>
            <person name="Pepin K.H."/>
            <person name="Palsikar V.B."/>
            <person name="Mitreva M."/>
            <person name="Wilson R.K."/>
        </authorList>
    </citation>
    <scope>NUCLEOTIDE SEQUENCE [LARGE SCALE GENOMIC DNA]</scope>
    <source>
        <strain evidence="4 5">F0530</strain>
    </source>
</reference>
<evidence type="ECO:0000256" key="1">
    <source>
        <dbReference type="SAM" id="MobiDB-lite"/>
    </source>
</evidence>
<feature type="region of interest" description="Disordered" evidence="1">
    <location>
        <begin position="511"/>
        <end position="532"/>
    </location>
</feature>
<accession>U1PDT9</accession>
<comment type="caution">
    <text evidence="4">The sequence shown here is derived from an EMBL/GenBank/DDBJ whole genome shotgun (WGS) entry which is preliminary data.</text>
</comment>
<evidence type="ECO:0000313" key="4">
    <source>
        <dbReference type="EMBL" id="ERH14800.1"/>
    </source>
</evidence>
<evidence type="ECO:0000313" key="5">
    <source>
        <dbReference type="Proteomes" id="UP000016481"/>
    </source>
</evidence>
<dbReference type="PATRIC" id="fig|1321817.3.peg.1312"/>
<feature type="compositionally biased region" description="Low complexity" evidence="1">
    <location>
        <begin position="511"/>
        <end position="523"/>
    </location>
</feature>
<evidence type="ECO:0008006" key="6">
    <source>
        <dbReference type="Google" id="ProtNLM"/>
    </source>
</evidence>
<dbReference type="InterPro" id="IPR017853">
    <property type="entry name" value="GH"/>
</dbReference>
<dbReference type="InterPro" id="IPR002477">
    <property type="entry name" value="Peptidoglycan-bd-like"/>
</dbReference>
<dbReference type="HOGENOM" id="CLU_012961_0_0_11"/>
<dbReference type="InterPro" id="IPR036366">
    <property type="entry name" value="PGBDSf"/>
</dbReference>
<protein>
    <recommendedName>
        <fullName evidence="6">Peptidoglycan binding domain protein</fullName>
    </recommendedName>
</protein>
<dbReference type="Pfam" id="PF01471">
    <property type="entry name" value="PG_binding_1"/>
    <property type="match status" value="1"/>
</dbReference>
<dbReference type="InterPro" id="IPR036365">
    <property type="entry name" value="PGBD-like_sf"/>
</dbReference>
<dbReference type="CDD" id="cd06418">
    <property type="entry name" value="GH25_BacA-like"/>
    <property type="match status" value="1"/>
</dbReference>
<gene>
    <name evidence="4" type="ORF">HMPREF1978_01493</name>
</gene>
<name>U1PDT9_9ACTO</name>